<dbReference type="eggNOG" id="COG1940">
    <property type="taxonomic scope" value="Bacteria"/>
</dbReference>
<dbReference type="RefSeq" id="WP_025801143.1">
    <property type="nucleotide sequence ID" value="NZ_CP009706.1"/>
</dbReference>
<dbReference type="Proteomes" id="UP000029986">
    <property type="component" value="Chromosome"/>
</dbReference>
<dbReference type="Pfam" id="PF00480">
    <property type="entry name" value="ROK"/>
    <property type="match status" value="1"/>
</dbReference>
<dbReference type="SUPFAM" id="SSF53067">
    <property type="entry name" value="Actin-like ATPase domain"/>
    <property type="match status" value="1"/>
</dbReference>
<reference evidence="2 3" key="1">
    <citation type="journal article" date="2014" name="Gut Pathog.">
        <title>Gene clusters of Hafnia alvei strain FB1 important in survival and pathogenesis: a draft genome perspective.</title>
        <authorList>
            <person name="Tan J.Y."/>
            <person name="Yin W.F."/>
            <person name="Chan K.G."/>
        </authorList>
    </citation>
    <scope>NUCLEOTIDE SEQUENCE [LARGE SCALE GENOMIC DNA]</scope>
    <source>
        <strain evidence="2 3">FB1</strain>
    </source>
</reference>
<dbReference type="InterPro" id="IPR043129">
    <property type="entry name" value="ATPase_NBD"/>
</dbReference>
<organism evidence="2 3">
    <name type="scientific">Hafnia alvei FB1</name>
    <dbReference type="NCBI Taxonomy" id="1453496"/>
    <lineage>
        <taxon>Bacteria</taxon>
        <taxon>Pseudomonadati</taxon>
        <taxon>Pseudomonadota</taxon>
        <taxon>Gammaproteobacteria</taxon>
        <taxon>Enterobacterales</taxon>
        <taxon>Hafniaceae</taxon>
        <taxon>Hafnia</taxon>
    </lineage>
</organism>
<accession>A0A097R693</accession>
<proteinExistence type="predicted"/>
<dbReference type="OrthoDB" id="8772678at2"/>
<protein>
    <submittedName>
        <fullName evidence="2">N-acetylmannosamine kinase</fullName>
        <ecNumber evidence="2">2.7.1.60</ecNumber>
    </submittedName>
</protein>
<dbReference type="NCBIfam" id="NF047821">
    <property type="entry name" value="NactlManKinNanK"/>
    <property type="match status" value="1"/>
</dbReference>
<gene>
    <name evidence="2" type="ORF">AT03_18830</name>
</gene>
<dbReference type="HOGENOM" id="CLU_036604_0_4_6"/>
<keyword evidence="2" id="KW-0808">Transferase</keyword>
<dbReference type="EMBL" id="CP009706">
    <property type="protein sequence ID" value="AIU74246.1"/>
    <property type="molecule type" value="Genomic_DNA"/>
</dbReference>
<dbReference type="Gene3D" id="3.30.420.40">
    <property type="match status" value="2"/>
</dbReference>
<keyword evidence="1" id="KW-0119">Carbohydrate metabolism</keyword>
<dbReference type="PANTHER" id="PTHR18964:SF169">
    <property type="entry name" value="N-ACETYLMANNOSAMINE KINASE"/>
    <property type="match status" value="1"/>
</dbReference>
<keyword evidence="3" id="KW-1185">Reference proteome</keyword>
<dbReference type="PATRIC" id="fig|1453496.5.peg.3874"/>
<keyword evidence="2" id="KW-0418">Kinase</keyword>
<dbReference type="InterPro" id="IPR049874">
    <property type="entry name" value="ROK_cs"/>
</dbReference>
<dbReference type="GO" id="GO:0019262">
    <property type="term" value="P:N-acetylneuraminate catabolic process"/>
    <property type="evidence" value="ECO:0007669"/>
    <property type="project" value="TreeGrafter"/>
</dbReference>
<sequence>MNILAIDIGGTKLAAALIDANSQISQRLEIATPASSSPQALEEALAQLVAPYQGKAQCVAVASTGIIDQGILTALNPDNLGGLNQFPLQQTLQRLTALPCTVLNDAQAAAWAEYHYLADRFKHITFITVSTGVGGGVIINGQLLTGPHAFAGHIGHTLADPNGPCCGCGRTGCVESIASGRAIAAAAQNELQGKDARQIFSAAQNDNLQAKRLIIHSAQAICQLIANLKAILDTECVVLGGSVGLAQGYRQQVEEGLALLPPPFHIPVFAAHYKHDAGLIGAALFAAEQNQNKY</sequence>
<dbReference type="PANTHER" id="PTHR18964">
    <property type="entry name" value="ROK (REPRESSOR, ORF, KINASE) FAMILY"/>
    <property type="match status" value="1"/>
</dbReference>
<dbReference type="KEGG" id="hav:AT03_18830"/>
<evidence type="ECO:0000313" key="3">
    <source>
        <dbReference type="Proteomes" id="UP000029986"/>
    </source>
</evidence>
<dbReference type="AlphaFoldDB" id="A0A097R693"/>
<name>A0A097R693_HAFAL</name>
<dbReference type="NCBIfam" id="NF003461">
    <property type="entry name" value="PRK05082.1"/>
    <property type="match status" value="1"/>
</dbReference>
<evidence type="ECO:0000256" key="1">
    <source>
        <dbReference type="ARBA" id="ARBA00023277"/>
    </source>
</evidence>
<dbReference type="InterPro" id="IPR000600">
    <property type="entry name" value="ROK"/>
</dbReference>
<dbReference type="PROSITE" id="PS01125">
    <property type="entry name" value="ROK"/>
    <property type="match status" value="1"/>
</dbReference>
<evidence type="ECO:0000313" key="2">
    <source>
        <dbReference type="EMBL" id="AIU74246.1"/>
    </source>
</evidence>
<dbReference type="GO" id="GO:0009384">
    <property type="term" value="F:N-acylmannosamine kinase activity"/>
    <property type="evidence" value="ECO:0007669"/>
    <property type="project" value="UniProtKB-EC"/>
</dbReference>
<dbReference type="EC" id="2.7.1.60" evidence="2"/>